<evidence type="ECO:0000256" key="1">
    <source>
        <dbReference type="ARBA" id="ARBA00022670"/>
    </source>
</evidence>
<evidence type="ECO:0000313" key="4">
    <source>
        <dbReference type="EMBL" id="QHU05863.1"/>
    </source>
</evidence>
<sequence length="280" mass="32854">MKKTFKVLNCHPKSTRKNKSCYNDETIQLLKNNWNQKHNDKIVSTNPKQIWKELKNKIAECKNELCWLDKTLNDNTKIKNIKKTMFVPTAPLQSWKENNNWLSSLEFNEVMEQYTDKYKNFLYLGPSSIDFDTKINGVCVWPDLCNLSIKNEMNKGKDKIGIVLNLDKHTGGGTHWVSIFIDLKKKFIFFFESTGTIVPKEVKVFIERINTQCKELGLNMKIINNMKIRHQYGTSECGMYCLFFIISLLKGDKSPNYFLKGRIKDSDVEKYRSIYFNKLL</sequence>
<accession>A0A6C0JKG2</accession>
<dbReference type="SUPFAM" id="SSF54001">
    <property type="entry name" value="Cysteine proteinases"/>
    <property type="match status" value="1"/>
</dbReference>
<dbReference type="GO" id="GO:0006508">
    <property type="term" value="P:proteolysis"/>
    <property type="evidence" value="ECO:0007669"/>
    <property type="project" value="UniProtKB-KW"/>
</dbReference>
<evidence type="ECO:0000259" key="3">
    <source>
        <dbReference type="Pfam" id="PF02902"/>
    </source>
</evidence>
<dbReference type="EMBL" id="MN740422">
    <property type="protein sequence ID" value="QHU05863.1"/>
    <property type="molecule type" value="Genomic_DNA"/>
</dbReference>
<protein>
    <recommendedName>
        <fullName evidence="3">Ubiquitin-like protease family profile domain-containing protein</fullName>
    </recommendedName>
</protein>
<dbReference type="Pfam" id="PF02902">
    <property type="entry name" value="Peptidase_C48"/>
    <property type="match status" value="1"/>
</dbReference>
<name>A0A6C0JKG2_9ZZZZ</name>
<dbReference type="AlphaFoldDB" id="A0A6C0JKG2"/>
<reference evidence="4" key="1">
    <citation type="journal article" date="2020" name="Nature">
        <title>Giant virus diversity and host interactions through global metagenomics.</title>
        <authorList>
            <person name="Schulz F."/>
            <person name="Roux S."/>
            <person name="Paez-Espino D."/>
            <person name="Jungbluth S."/>
            <person name="Walsh D.A."/>
            <person name="Denef V.J."/>
            <person name="McMahon K.D."/>
            <person name="Konstantinidis K.T."/>
            <person name="Eloe-Fadrosh E.A."/>
            <person name="Kyrpides N.C."/>
            <person name="Woyke T."/>
        </authorList>
    </citation>
    <scope>NUCLEOTIDE SEQUENCE</scope>
    <source>
        <strain evidence="4">GVMAG-M-3300027736-24</strain>
    </source>
</reference>
<dbReference type="Gene3D" id="3.40.395.10">
    <property type="entry name" value="Adenoviral Proteinase, Chain A"/>
    <property type="match status" value="1"/>
</dbReference>
<proteinExistence type="predicted"/>
<evidence type="ECO:0000256" key="2">
    <source>
        <dbReference type="ARBA" id="ARBA00022801"/>
    </source>
</evidence>
<dbReference type="InterPro" id="IPR038765">
    <property type="entry name" value="Papain-like_cys_pep_sf"/>
</dbReference>
<feature type="domain" description="Ubiquitin-like protease family profile" evidence="3">
    <location>
        <begin position="150"/>
        <end position="276"/>
    </location>
</feature>
<keyword evidence="2" id="KW-0378">Hydrolase</keyword>
<organism evidence="4">
    <name type="scientific">viral metagenome</name>
    <dbReference type="NCBI Taxonomy" id="1070528"/>
    <lineage>
        <taxon>unclassified sequences</taxon>
        <taxon>metagenomes</taxon>
        <taxon>organismal metagenomes</taxon>
    </lineage>
</organism>
<dbReference type="GO" id="GO:0008234">
    <property type="term" value="F:cysteine-type peptidase activity"/>
    <property type="evidence" value="ECO:0007669"/>
    <property type="project" value="InterPro"/>
</dbReference>
<dbReference type="InterPro" id="IPR003653">
    <property type="entry name" value="Peptidase_C48_C"/>
</dbReference>
<keyword evidence="1" id="KW-0645">Protease</keyword>